<sequence length="539" mass="59212">MKRRRLARNWNAYIRRVKTADQWVDRVVLAILATPGADSDASLSFKCPQDGERDSQPSFSVPSTSKSPETSSLSSGAAVVRHATEHSVSSTAPSLRSGDASTTTSSGSSEFDKSDYSTESEMLDVCSFDMAPEMAGPLLQFPIDLYRQMRLSGNQGNLVLSPWLVACILVMVHQGARGGTASKITRLLHASYRTWRKGELLEQFVRWTNDLPCGNLGPRQSSGGLRLTRYACLYHAESIELTDEYAEGMGKLGVHCHRKDFAFSAEQCRLSMDAFARAMTSYTVAAPGQALRQEDVNKQAQLVFVGLIRQEVRWWRRFDRASEGIFYETRGRTSTVAMMTQTAPFPVAESSELGVSLVELPFESPQQSLIILLPYDVEGLSCVEEKMSASKILHCLGMLKEQGDTVVTLPKFNVKCVTDLKQLLCSMGEGDVFAEGADLSGLCKVSHKDVVVSSARQFVFFQAGRSGPAPDPDEPSTTGESTTAVSDRPPRKFTVDRPFLFLVVGRDPDIVFLLGSVKGISPIKCNVHSPHITPIAKRF</sequence>
<evidence type="ECO:0000313" key="2">
    <source>
        <dbReference type="Proteomes" id="UP000821865"/>
    </source>
</evidence>
<keyword evidence="2" id="KW-1185">Reference proteome</keyword>
<name>A0ACB8CNC9_DERSI</name>
<organism evidence="1 2">
    <name type="scientific">Dermacentor silvarum</name>
    <name type="common">Tick</name>
    <dbReference type="NCBI Taxonomy" id="543639"/>
    <lineage>
        <taxon>Eukaryota</taxon>
        <taxon>Metazoa</taxon>
        <taxon>Ecdysozoa</taxon>
        <taxon>Arthropoda</taxon>
        <taxon>Chelicerata</taxon>
        <taxon>Arachnida</taxon>
        <taxon>Acari</taxon>
        <taxon>Parasitiformes</taxon>
        <taxon>Ixodida</taxon>
        <taxon>Ixodoidea</taxon>
        <taxon>Ixodidae</taxon>
        <taxon>Rhipicephalinae</taxon>
        <taxon>Dermacentor</taxon>
    </lineage>
</organism>
<dbReference type="Proteomes" id="UP000821865">
    <property type="component" value="Chromosome 6"/>
</dbReference>
<proteinExistence type="predicted"/>
<comment type="caution">
    <text evidence="1">The sequence shown here is derived from an EMBL/GenBank/DDBJ whole genome shotgun (WGS) entry which is preliminary data.</text>
</comment>
<dbReference type="EMBL" id="CM023475">
    <property type="protein sequence ID" value="KAH7946305.1"/>
    <property type="molecule type" value="Genomic_DNA"/>
</dbReference>
<gene>
    <name evidence="1" type="ORF">HPB49_023053</name>
</gene>
<protein>
    <submittedName>
        <fullName evidence="1">Uncharacterized protein</fullName>
    </submittedName>
</protein>
<evidence type="ECO:0000313" key="1">
    <source>
        <dbReference type="EMBL" id="KAH7946305.1"/>
    </source>
</evidence>
<accession>A0ACB8CNC9</accession>
<reference evidence="1" key="1">
    <citation type="submission" date="2020-05" db="EMBL/GenBank/DDBJ databases">
        <title>Large-scale comparative analyses of tick genomes elucidate their genetic diversity and vector capacities.</title>
        <authorList>
            <person name="Jia N."/>
            <person name="Wang J."/>
            <person name="Shi W."/>
            <person name="Du L."/>
            <person name="Sun Y."/>
            <person name="Zhan W."/>
            <person name="Jiang J."/>
            <person name="Wang Q."/>
            <person name="Zhang B."/>
            <person name="Ji P."/>
            <person name="Sakyi L.B."/>
            <person name="Cui X."/>
            <person name="Yuan T."/>
            <person name="Jiang B."/>
            <person name="Yang W."/>
            <person name="Lam T.T.-Y."/>
            <person name="Chang Q."/>
            <person name="Ding S."/>
            <person name="Wang X."/>
            <person name="Zhu J."/>
            <person name="Ruan X."/>
            <person name="Zhao L."/>
            <person name="Wei J."/>
            <person name="Que T."/>
            <person name="Du C."/>
            <person name="Cheng J."/>
            <person name="Dai P."/>
            <person name="Han X."/>
            <person name="Huang E."/>
            <person name="Gao Y."/>
            <person name="Liu J."/>
            <person name="Shao H."/>
            <person name="Ye R."/>
            <person name="Li L."/>
            <person name="Wei W."/>
            <person name="Wang X."/>
            <person name="Wang C."/>
            <person name="Yang T."/>
            <person name="Huo Q."/>
            <person name="Li W."/>
            <person name="Guo W."/>
            <person name="Chen H."/>
            <person name="Zhou L."/>
            <person name="Ni X."/>
            <person name="Tian J."/>
            <person name="Zhou Y."/>
            <person name="Sheng Y."/>
            <person name="Liu T."/>
            <person name="Pan Y."/>
            <person name="Xia L."/>
            <person name="Li J."/>
            <person name="Zhao F."/>
            <person name="Cao W."/>
        </authorList>
    </citation>
    <scope>NUCLEOTIDE SEQUENCE</scope>
    <source>
        <strain evidence="1">Dsil-2018</strain>
    </source>
</reference>